<evidence type="ECO:0000313" key="9">
    <source>
        <dbReference type="EMBL" id="GJN04954.1"/>
    </source>
</evidence>
<dbReference type="EMBL" id="BQKI01000011">
    <property type="protein sequence ID" value="GJN04954.1"/>
    <property type="molecule type" value="Genomic_DNA"/>
</dbReference>
<dbReference type="InterPro" id="IPR041118">
    <property type="entry name" value="Rx_N"/>
</dbReference>
<reference evidence="9" key="2">
    <citation type="submission" date="2021-12" db="EMBL/GenBank/DDBJ databases">
        <title>Resequencing data analysis of finger millet.</title>
        <authorList>
            <person name="Hatakeyama M."/>
            <person name="Aluri S."/>
            <person name="Balachadran M.T."/>
            <person name="Sivarajan S.R."/>
            <person name="Poveda L."/>
            <person name="Shimizu-Inatsugi R."/>
            <person name="Schlapbach R."/>
            <person name="Sreeman S.M."/>
            <person name="Shimizu K.K."/>
        </authorList>
    </citation>
    <scope>NUCLEOTIDE SEQUENCE</scope>
</reference>
<gene>
    <name evidence="9" type="primary">ga22539</name>
    <name evidence="9" type="ORF">PR202_ga22539</name>
</gene>
<sequence>MEVLTSLIPKLAELLIGEYNLQKEVKGGIIFLQSELEHIKVALEKISKTPVDQLDEQDKIWARDVRELSYDIEDKIDTFMVRCKVSKTAKGHGFKKVLDRSLDLLTQPKIRRKIATDIRDIKGRVKDVSERRDRYKFNNNDVPKPVRIDPRLFTRYEKSVELIGIDEATDELAKRSNSRINVLEELREFLDNERSLEQLFGYVNFNELVNDKSTDIIQELGLLAELRVLRICLLTGKWNDKLMDSVRKLQKLQDLCIFKRGGQRSINVFDDWVAPRCLRRLDTLRVFWFSRLPVWMNNTSHLVDLSHLSIAVRELEQKDLEILGRLPSLCRLQLEVDHQDIGIVGRLFTVGCGSFPCLVFCELRGFLRPVVFQQGALPKLRRLAFDFHAREAREIAGNDGGFNLGLGNLPSLEYVGVSFRSAGASQQEVEEAKAALKQATEIHPNRPEFQIER</sequence>
<dbReference type="Proteomes" id="UP001054889">
    <property type="component" value="Unassembled WGS sequence"/>
</dbReference>
<dbReference type="InterPro" id="IPR032675">
    <property type="entry name" value="LRR_dom_sf"/>
</dbReference>
<keyword evidence="4" id="KW-0547">Nucleotide-binding</keyword>
<dbReference type="Gene3D" id="3.80.10.10">
    <property type="entry name" value="Ribonuclease Inhibitor"/>
    <property type="match status" value="1"/>
</dbReference>
<evidence type="ECO:0000256" key="4">
    <source>
        <dbReference type="ARBA" id="ARBA00022741"/>
    </source>
</evidence>
<dbReference type="AlphaFoldDB" id="A0AAV5D3X7"/>
<evidence type="ECO:0000313" key="10">
    <source>
        <dbReference type="Proteomes" id="UP001054889"/>
    </source>
</evidence>
<dbReference type="InterPro" id="IPR055414">
    <property type="entry name" value="LRR_R13L4/SHOC2-like"/>
</dbReference>
<evidence type="ECO:0008006" key="11">
    <source>
        <dbReference type="Google" id="ProtNLM"/>
    </source>
</evidence>
<dbReference type="GO" id="GO:0006952">
    <property type="term" value="P:defense response"/>
    <property type="evidence" value="ECO:0007669"/>
    <property type="project" value="UniProtKB-KW"/>
</dbReference>
<keyword evidence="2" id="KW-0433">Leucine-rich repeat</keyword>
<dbReference type="Pfam" id="PF18052">
    <property type="entry name" value="Rx_N"/>
    <property type="match status" value="1"/>
</dbReference>
<reference evidence="9" key="1">
    <citation type="journal article" date="2018" name="DNA Res.">
        <title>Multiple hybrid de novo genome assembly of finger millet, an orphan allotetraploid crop.</title>
        <authorList>
            <person name="Hatakeyama M."/>
            <person name="Aluri S."/>
            <person name="Balachadran M.T."/>
            <person name="Sivarajan S.R."/>
            <person name="Patrignani A."/>
            <person name="Gruter S."/>
            <person name="Poveda L."/>
            <person name="Shimizu-Inatsugi R."/>
            <person name="Baeten J."/>
            <person name="Francoijs K.J."/>
            <person name="Nataraja K.N."/>
            <person name="Reddy Y.A.N."/>
            <person name="Phadnis S."/>
            <person name="Ravikumar R.L."/>
            <person name="Schlapbach R."/>
            <person name="Sreeman S.M."/>
            <person name="Shimizu K.K."/>
        </authorList>
    </citation>
    <scope>NUCLEOTIDE SEQUENCE</scope>
</reference>
<dbReference type="CDD" id="cd14798">
    <property type="entry name" value="RX-CC_like"/>
    <property type="match status" value="1"/>
</dbReference>
<accession>A0AAV5D3X7</accession>
<keyword evidence="3" id="KW-0677">Repeat</keyword>
<dbReference type="Pfam" id="PF23598">
    <property type="entry name" value="LRR_14"/>
    <property type="match status" value="1"/>
</dbReference>
<evidence type="ECO:0000259" key="8">
    <source>
        <dbReference type="Pfam" id="PF23598"/>
    </source>
</evidence>
<dbReference type="Gene3D" id="1.20.5.4130">
    <property type="match status" value="1"/>
</dbReference>
<protein>
    <recommendedName>
        <fullName evidence="11">Rx N-terminal domain-containing protein</fullName>
    </recommendedName>
</protein>
<evidence type="ECO:0000256" key="5">
    <source>
        <dbReference type="ARBA" id="ARBA00022821"/>
    </source>
</evidence>
<evidence type="ECO:0000256" key="2">
    <source>
        <dbReference type="ARBA" id="ARBA00022614"/>
    </source>
</evidence>
<proteinExistence type="inferred from homology"/>
<evidence type="ECO:0000256" key="6">
    <source>
        <dbReference type="ARBA" id="ARBA00023054"/>
    </source>
</evidence>
<comment type="caution">
    <text evidence="9">The sequence shown here is derived from an EMBL/GenBank/DDBJ whole genome shotgun (WGS) entry which is preliminary data.</text>
</comment>
<keyword evidence="10" id="KW-1185">Reference proteome</keyword>
<dbReference type="PANTHER" id="PTHR19338">
    <property type="entry name" value="TRANSLOCASE OF INNER MITOCHONDRIAL MEMBRANE 13 HOMOLOG"/>
    <property type="match status" value="1"/>
</dbReference>
<dbReference type="GO" id="GO:0000166">
    <property type="term" value="F:nucleotide binding"/>
    <property type="evidence" value="ECO:0007669"/>
    <property type="project" value="UniProtKB-KW"/>
</dbReference>
<evidence type="ECO:0000256" key="1">
    <source>
        <dbReference type="ARBA" id="ARBA00008894"/>
    </source>
</evidence>
<evidence type="ECO:0000259" key="7">
    <source>
        <dbReference type="Pfam" id="PF18052"/>
    </source>
</evidence>
<dbReference type="SUPFAM" id="SSF52047">
    <property type="entry name" value="RNI-like"/>
    <property type="match status" value="1"/>
</dbReference>
<dbReference type="InterPro" id="IPR038005">
    <property type="entry name" value="RX-like_CC"/>
</dbReference>
<dbReference type="PANTHER" id="PTHR19338:SF69">
    <property type="entry name" value="OS07G0294100 PROTEIN"/>
    <property type="match status" value="1"/>
</dbReference>
<evidence type="ECO:0000256" key="3">
    <source>
        <dbReference type="ARBA" id="ARBA00022737"/>
    </source>
</evidence>
<feature type="domain" description="Disease resistance R13L4/SHOC-2-like LRR" evidence="8">
    <location>
        <begin position="189"/>
        <end position="448"/>
    </location>
</feature>
<comment type="similarity">
    <text evidence="1">Belongs to the disease resistance NB-LRR family.</text>
</comment>
<keyword evidence="5" id="KW-0611">Plant defense</keyword>
<keyword evidence="6" id="KW-0175">Coiled coil</keyword>
<feature type="domain" description="Disease resistance N-terminal" evidence="7">
    <location>
        <begin position="3"/>
        <end position="91"/>
    </location>
</feature>
<organism evidence="9 10">
    <name type="scientific">Eleusine coracana subsp. coracana</name>
    <dbReference type="NCBI Taxonomy" id="191504"/>
    <lineage>
        <taxon>Eukaryota</taxon>
        <taxon>Viridiplantae</taxon>
        <taxon>Streptophyta</taxon>
        <taxon>Embryophyta</taxon>
        <taxon>Tracheophyta</taxon>
        <taxon>Spermatophyta</taxon>
        <taxon>Magnoliopsida</taxon>
        <taxon>Liliopsida</taxon>
        <taxon>Poales</taxon>
        <taxon>Poaceae</taxon>
        <taxon>PACMAD clade</taxon>
        <taxon>Chloridoideae</taxon>
        <taxon>Cynodonteae</taxon>
        <taxon>Eleusininae</taxon>
        <taxon>Eleusine</taxon>
    </lineage>
</organism>
<name>A0AAV5D3X7_ELECO</name>